<gene>
    <name evidence="3" type="ORF">CFOL_v3_23626</name>
</gene>
<dbReference type="GO" id="GO:0005811">
    <property type="term" value="C:lipid droplet"/>
    <property type="evidence" value="ECO:0007669"/>
    <property type="project" value="InterPro"/>
</dbReference>
<keyword evidence="1" id="KW-0378">Hydrolase</keyword>
<protein>
    <submittedName>
        <fullName evidence="3">DUF2305 domain-containing protein</fullName>
    </submittedName>
</protein>
<reference evidence="4" key="1">
    <citation type="submission" date="2016-04" db="EMBL/GenBank/DDBJ databases">
        <title>Cephalotus genome sequencing.</title>
        <authorList>
            <person name="Fukushima K."/>
            <person name="Hasebe M."/>
            <person name="Fang X."/>
        </authorList>
    </citation>
    <scope>NUCLEOTIDE SEQUENCE [LARGE SCALE GENOMIC DNA]</scope>
    <source>
        <strain evidence="4">cv. St1</strain>
    </source>
</reference>
<feature type="non-terminal residue" evidence="3">
    <location>
        <position position="106"/>
    </location>
</feature>
<dbReference type="EMBL" id="BDDD01002126">
    <property type="protein sequence ID" value="GAV80165.1"/>
    <property type="molecule type" value="Genomic_DNA"/>
</dbReference>
<dbReference type="PANTHER" id="PTHR13390:SF0">
    <property type="entry name" value="LIPID DROPLET-ASSOCIATED HYDROLASE"/>
    <property type="match status" value="1"/>
</dbReference>
<dbReference type="GO" id="GO:0019915">
    <property type="term" value="P:lipid storage"/>
    <property type="evidence" value="ECO:0007669"/>
    <property type="project" value="InterPro"/>
</dbReference>
<sequence>MSNFSHYYYSDNNKTREMDDDDLPSKEKRPVNFRLCTVSGYTTELLEIRADEPTFNVLVIPGNPGIVTYYKEFVESLYELLGGSATVTGKTWVFPSVGHISQTKKV</sequence>
<keyword evidence="4" id="KW-1185">Reference proteome</keyword>
<evidence type="ECO:0000256" key="1">
    <source>
        <dbReference type="ARBA" id="ARBA00022801"/>
    </source>
</evidence>
<evidence type="ECO:0000256" key="2">
    <source>
        <dbReference type="SAM" id="MobiDB-lite"/>
    </source>
</evidence>
<dbReference type="PANTHER" id="PTHR13390">
    <property type="entry name" value="LIPASE"/>
    <property type="match status" value="1"/>
</dbReference>
<dbReference type="Proteomes" id="UP000187406">
    <property type="component" value="Unassembled WGS sequence"/>
</dbReference>
<dbReference type="OrthoDB" id="448051at2759"/>
<dbReference type="AlphaFoldDB" id="A0A1Q3CIX1"/>
<dbReference type="InterPro" id="IPR019363">
    <property type="entry name" value="LDAH"/>
</dbReference>
<evidence type="ECO:0000313" key="3">
    <source>
        <dbReference type="EMBL" id="GAV80165.1"/>
    </source>
</evidence>
<name>A0A1Q3CIX1_CEPFO</name>
<proteinExistence type="predicted"/>
<dbReference type="InParanoid" id="A0A1Q3CIX1"/>
<accession>A0A1Q3CIX1</accession>
<feature type="compositionally biased region" description="Basic and acidic residues" evidence="2">
    <location>
        <begin position="13"/>
        <end position="27"/>
    </location>
</feature>
<evidence type="ECO:0000313" key="4">
    <source>
        <dbReference type="Proteomes" id="UP000187406"/>
    </source>
</evidence>
<comment type="caution">
    <text evidence="3">The sequence shown here is derived from an EMBL/GenBank/DDBJ whole genome shotgun (WGS) entry which is preliminary data.</text>
</comment>
<dbReference type="Pfam" id="PF10230">
    <property type="entry name" value="LIDHydrolase"/>
    <property type="match status" value="1"/>
</dbReference>
<organism evidence="3 4">
    <name type="scientific">Cephalotus follicularis</name>
    <name type="common">Albany pitcher plant</name>
    <dbReference type="NCBI Taxonomy" id="3775"/>
    <lineage>
        <taxon>Eukaryota</taxon>
        <taxon>Viridiplantae</taxon>
        <taxon>Streptophyta</taxon>
        <taxon>Embryophyta</taxon>
        <taxon>Tracheophyta</taxon>
        <taxon>Spermatophyta</taxon>
        <taxon>Magnoliopsida</taxon>
        <taxon>eudicotyledons</taxon>
        <taxon>Gunneridae</taxon>
        <taxon>Pentapetalae</taxon>
        <taxon>rosids</taxon>
        <taxon>fabids</taxon>
        <taxon>Oxalidales</taxon>
        <taxon>Cephalotaceae</taxon>
        <taxon>Cephalotus</taxon>
    </lineage>
</organism>
<feature type="region of interest" description="Disordered" evidence="2">
    <location>
        <begin position="1"/>
        <end position="27"/>
    </location>
</feature>
<dbReference type="GO" id="GO:0016298">
    <property type="term" value="F:lipase activity"/>
    <property type="evidence" value="ECO:0007669"/>
    <property type="project" value="InterPro"/>
</dbReference>